<protein>
    <recommendedName>
        <fullName evidence="2">Transposase IS204/IS1001/IS1096/IS1165 DDE domain-containing protein</fullName>
    </recommendedName>
</protein>
<gene>
    <name evidence="3" type="ORF">GCM10025875_31830</name>
</gene>
<dbReference type="EMBL" id="BSUM01000001">
    <property type="protein sequence ID" value="GMA33191.1"/>
    <property type="molecule type" value="Genomic_DNA"/>
</dbReference>
<dbReference type="AlphaFoldDB" id="A0AA38CU69"/>
<dbReference type="Proteomes" id="UP001157161">
    <property type="component" value="Unassembled WGS sequence"/>
</dbReference>
<keyword evidence="4" id="KW-1185">Reference proteome</keyword>
<feature type="compositionally biased region" description="Basic and acidic residues" evidence="1">
    <location>
        <begin position="24"/>
        <end position="37"/>
    </location>
</feature>
<reference evidence="3" key="2">
    <citation type="submission" date="2023-02" db="EMBL/GenBank/DDBJ databases">
        <authorList>
            <person name="Sun Q."/>
            <person name="Mori K."/>
        </authorList>
    </citation>
    <scope>NUCLEOTIDE SEQUENCE</scope>
    <source>
        <strain evidence="3">NBRC 112290</strain>
    </source>
</reference>
<proteinExistence type="predicted"/>
<dbReference type="Pfam" id="PF01610">
    <property type="entry name" value="DDE_Tnp_ISL3"/>
    <property type="match status" value="1"/>
</dbReference>
<accession>A0AA38CU69</accession>
<feature type="region of interest" description="Disordered" evidence="1">
    <location>
        <begin position="24"/>
        <end position="43"/>
    </location>
</feature>
<reference evidence="3" key="1">
    <citation type="journal article" date="2014" name="Int. J. Syst. Evol. Microbiol.">
        <title>Complete genome sequence of Corynebacterium casei LMG S-19264T (=DSM 44701T), isolated from a smear-ripened cheese.</title>
        <authorList>
            <consortium name="US DOE Joint Genome Institute (JGI-PGF)"/>
            <person name="Walter F."/>
            <person name="Albersmeier A."/>
            <person name="Kalinowski J."/>
            <person name="Ruckert C."/>
        </authorList>
    </citation>
    <scope>NUCLEOTIDE SEQUENCE</scope>
    <source>
        <strain evidence="3">NBRC 112290</strain>
    </source>
</reference>
<organism evidence="3 4">
    <name type="scientific">Litorihabitans aurantiacus</name>
    <dbReference type="NCBI Taxonomy" id="1930061"/>
    <lineage>
        <taxon>Bacteria</taxon>
        <taxon>Bacillati</taxon>
        <taxon>Actinomycetota</taxon>
        <taxon>Actinomycetes</taxon>
        <taxon>Micrococcales</taxon>
        <taxon>Beutenbergiaceae</taxon>
        <taxon>Litorihabitans</taxon>
    </lineage>
</organism>
<name>A0AA38CU69_9MICO</name>
<sequence length="108" mass="12348">MKLEWLAAEESRFAGMRSLGVDEHSWHHGDRRTKGPKELTGMVDLTRDDDGRVRARLLDLVPGRSKRVYLDWLTERGETFRQGVQIAALDPFGGYKSAIDDRVCCTDR</sequence>
<evidence type="ECO:0000256" key="1">
    <source>
        <dbReference type="SAM" id="MobiDB-lite"/>
    </source>
</evidence>
<evidence type="ECO:0000313" key="4">
    <source>
        <dbReference type="Proteomes" id="UP001157161"/>
    </source>
</evidence>
<evidence type="ECO:0000313" key="3">
    <source>
        <dbReference type="EMBL" id="GMA33191.1"/>
    </source>
</evidence>
<feature type="domain" description="Transposase IS204/IS1001/IS1096/IS1165 DDE" evidence="2">
    <location>
        <begin position="19"/>
        <end position="101"/>
    </location>
</feature>
<evidence type="ECO:0000259" key="2">
    <source>
        <dbReference type="Pfam" id="PF01610"/>
    </source>
</evidence>
<dbReference type="InterPro" id="IPR002560">
    <property type="entry name" value="Transposase_DDE"/>
</dbReference>
<comment type="caution">
    <text evidence="3">The sequence shown here is derived from an EMBL/GenBank/DDBJ whole genome shotgun (WGS) entry which is preliminary data.</text>
</comment>